<evidence type="ECO:0000259" key="2">
    <source>
        <dbReference type="Pfam" id="PF20766"/>
    </source>
</evidence>
<evidence type="ECO:0000313" key="4">
    <source>
        <dbReference type="Proteomes" id="UP000003980"/>
    </source>
</evidence>
<accession>H2C6K6</accession>
<dbReference type="Gene3D" id="1.20.58.290">
    <property type="entry name" value="Hypothetical membrane protein ta0354_69_121"/>
    <property type="match status" value="1"/>
</dbReference>
<feature type="domain" description="DUF447" evidence="2">
    <location>
        <begin position="127"/>
        <end position="173"/>
    </location>
</feature>
<dbReference type="InterPro" id="IPR012349">
    <property type="entry name" value="Split_barrel_FMN-bd"/>
</dbReference>
<dbReference type="OrthoDB" id="146030at2157"/>
<name>H2C6K6_9CREN</name>
<dbReference type="STRING" id="671065.MetMK1DRAFT_00021890"/>
<organism evidence="3 4">
    <name type="scientific">Metallosphaera yellowstonensis MK1</name>
    <dbReference type="NCBI Taxonomy" id="671065"/>
    <lineage>
        <taxon>Archaea</taxon>
        <taxon>Thermoproteota</taxon>
        <taxon>Thermoprotei</taxon>
        <taxon>Sulfolobales</taxon>
        <taxon>Sulfolobaceae</taxon>
        <taxon>Metallosphaera</taxon>
    </lineage>
</organism>
<sequence length="193" mass="21778">MESVKELFPAKGIYEVIVGTNGLEPNLSPLGLHVDEVISVRTFRNTLTYSNLCVFPFCAVMVTNDPHLFYETLVGRSTNFKITYGLPILDVPCIMIARCRFSSMGEPAKVDLDLLHQLGPCTHPAFSRGAALFIDMLVHFTRIGQGILPRQREEELLKIMEYEIGVIERTYPELRGEVETIRNTLRSKGYKLG</sequence>
<evidence type="ECO:0000313" key="3">
    <source>
        <dbReference type="EMBL" id="EHP69433.1"/>
    </source>
</evidence>
<proteinExistence type="predicted"/>
<reference evidence="3 4" key="1">
    <citation type="submission" date="2012-01" db="EMBL/GenBank/DDBJ databases">
        <title>Improved High-Quality Draft sequence of Metallosphaera yellowstonensis MK1.</title>
        <authorList>
            <consortium name="US DOE Joint Genome Institute"/>
            <person name="Lucas S."/>
            <person name="Han J."/>
            <person name="Cheng J.-F."/>
            <person name="Goodwin L."/>
            <person name="Pitluck S."/>
            <person name="Peters L."/>
            <person name="Teshima H."/>
            <person name="Detter J.C."/>
            <person name="Han C."/>
            <person name="Tapia R."/>
            <person name="Land M."/>
            <person name="Hauser L."/>
            <person name="Kyrpides N."/>
            <person name="Kozubal M."/>
            <person name="Macur R.E."/>
            <person name="Jay Z."/>
            <person name="Inskeep W."/>
            <person name="Woyke T."/>
        </authorList>
    </citation>
    <scope>NUCLEOTIDE SEQUENCE [LARGE SCALE GENOMIC DNA]</scope>
    <source>
        <strain evidence="3 4">MK1</strain>
    </source>
</reference>
<dbReference type="Gene3D" id="2.30.110.10">
    <property type="entry name" value="Electron Transport, Fmn-binding Protein, Chain A"/>
    <property type="match status" value="1"/>
</dbReference>
<dbReference type="AlphaFoldDB" id="H2C6K6"/>
<dbReference type="InterPro" id="IPR007386">
    <property type="entry name" value="DUF447_N"/>
</dbReference>
<dbReference type="EMBL" id="JH597768">
    <property type="protein sequence ID" value="EHP69433.1"/>
    <property type="molecule type" value="Genomic_DNA"/>
</dbReference>
<gene>
    <name evidence="3" type="ORF">MetMK1DRAFT_00021890</name>
</gene>
<keyword evidence="4" id="KW-1185">Reference proteome</keyword>
<dbReference type="HOGENOM" id="CLU_1406014_0_0_2"/>
<evidence type="ECO:0000259" key="1">
    <source>
        <dbReference type="Pfam" id="PF04289"/>
    </source>
</evidence>
<dbReference type="SUPFAM" id="SSF50475">
    <property type="entry name" value="FMN-binding split barrel"/>
    <property type="match status" value="1"/>
</dbReference>
<protein>
    <recommendedName>
        <fullName evidence="5">DUF447 family protein</fullName>
    </recommendedName>
</protein>
<dbReference type="eggNOG" id="arCOG04458">
    <property type="taxonomic scope" value="Archaea"/>
</dbReference>
<dbReference type="Pfam" id="PF04289">
    <property type="entry name" value="DUF447_N"/>
    <property type="match status" value="1"/>
</dbReference>
<dbReference type="Proteomes" id="UP000003980">
    <property type="component" value="Unassembled WGS sequence"/>
</dbReference>
<feature type="domain" description="DUF447" evidence="1">
    <location>
        <begin position="14"/>
        <end position="107"/>
    </location>
</feature>
<dbReference type="Pfam" id="PF20766">
    <property type="entry name" value="DUF447_C"/>
    <property type="match status" value="1"/>
</dbReference>
<dbReference type="InterPro" id="IPR049288">
    <property type="entry name" value="DUF447_C"/>
</dbReference>
<evidence type="ECO:0008006" key="5">
    <source>
        <dbReference type="Google" id="ProtNLM"/>
    </source>
</evidence>